<comment type="caution">
    <text evidence="1">The sequence shown here is derived from an EMBL/GenBank/DDBJ whole genome shotgun (WGS) entry which is preliminary data.</text>
</comment>
<sequence length="131" mass="14167">MAARERNVLGTELEACGTDPVTGFYRDGYCTTGPEDRGSHTICVVVTGEFLAHQLGVGNDLVTPRPEWRFPGLTPGDRWCVVAGRWLEAHRDGAAAPVLLVATHERALEVVPLQLLQSYAADVPDDPSSLL</sequence>
<reference evidence="1 2" key="1">
    <citation type="submission" date="2019-07" db="EMBL/GenBank/DDBJ databases">
        <title>Whole genome shotgun sequence of Terrabacter aerolatus NBRC 106305.</title>
        <authorList>
            <person name="Hosoyama A."/>
            <person name="Uohara A."/>
            <person name="Ohji S."/>
            <person name="Ichikawa N."/>
        </authorList>
    </citation>
    <scope>NUCLEOTIDE SEQUENCE [LARGE SCALE GENOMIC DNA]</scope>
    <source>
        <strain evidence="1 2">NBRC 106305</strain>
    </source>
</reference>
<accession>A0A512CZC7</accession>
<dbReference type="InterPro" id="IPR018714">
    <property type="entry name" value="DUF2237"/>
</dbReference>
<dbReference type="RefSeq" id="WP_147064763.1">
    <property type="nucleotide sequence ID" value="NZ_BAAARO010000002.1"/>
</dbReference>
<protein>
    <recommendedName>
        <fullName evidence="3">DUF2237 domain-containing protein</fullName>
    </recommendedName>
</protein>
<dbReference type="Pfam" id="PF09996">
    <property type="entry name" value="DUF2237"/>
    <property type="match status" value="1"/>
</dbReference>
<evidence type="ECO:0000313" key="2">
    <source>
        <dbReference type="Proteomes" id="UP000321534"/>
    </source>
</evidence>
<dbReference type="EMBL" id="BJYX01000005">
    <property type="protein sequence ID" value="GEO29572.1"/>
    <property type="molecule type" value="Genomic_DNA"/>
</dbReference>
<dbReference type="AlphaFoldDB" id="A0A512CZC7"/>
<name>A0A512CZC7_9MICO</name>
<proteinExistence type="predicted"/>
<evidence type="ECO:0008006" key="3">
    <source>
        <dbReference type="Google" id="ProtNLM"/>
    </source>
</evidence>
<dbReference type="Proteomes" id="UP000321534">
    <property type="component" value="Unassembled WGS sequence"/>
</dbReference>
<dbReference type="PANTHER" id="PTHR37466:SF1">
    <property type="entry name" value="SLR1628 PROTEIN"/>
    <property type="match status" value="1"/>
</dbReference>
<evidence type="ECO:0000313" key="1">
    <source>
        <dbReference type="EMBL" id="GEO29572.1"/>
    </source>
</evidence>
<dbReference type="PANTHER" id="PTHR37466">
    <property type="entry name" value="SLR1628 PROTEIN"/>
    <property type="match status" value="1"/>
</dbReference>
<organism evidence="1 2">
    <name type="scientific">Terrabacter aerolatus</name>
    <dbReference type="NCBI Taxonomy" id="422442"/>
    <lineage>
        <taxon>Bacteria</taxon>
        <taxon>Bacillati</taxon>
        <taxon>Actinomycetota</taxon>
        <taxon>Actinomycetes</taxon>
        <taxon>Micrococcales</taxon>
        <taxon>Intrasporangiaceae</taxon>
        <taxon>Terrabacter</taxon>
    </lineage>
</organism>
<dbReference type="OrthoDB" id="9792525at2"/>
<dbReference type="Gene3D" id="3.30.56.110">
    <property type="entry name" value="Protein of unknown function DUF2237"/>
    <property type="match status" value="1"/>
</dbReference>
<keyword evidence="2" id="KW-1185">Reference proteome</keyword>
<gene>
    <name evidence="1" type="ORF">TAE01_13820</name>
</gene>